<name>W1Q024_AMBTC</name>
<comment type="pathway">
    <text evidence="1">Protein modification; protein ubiquitination.</text>
</comment>
<gene>
    <name evidence="6" type="ORF">AMTR_s00049p00216130</name>
</gene>
<feature type="region of interest" description="Disordered" evidence="4">
    <location>
        <begin position="644"/>
        <end position="687"/>
    </location>
</feature>
<evidence type="ECO:0000256" key="1">
    <source>
        <dbReference type="ARBA" id="ARBA00004906"/>
    </source>
</evidence>
<evidence type="ECO:0000259" key="5">
    <source>
        <dbReference type="PROSITE" id="PS51649"/>
    </source>
</evidence>
<dbReference type="PANTHER" id="PTHR32370">
    <property type="entry name" value="OS12G0117600 PROTEIN"/>
    <property type="match status" value="1"/>
</dbReference>
<dbReference type="UniPathway" id="UPA00143"/>
<keyword evidence="7" id="KW-1185">Reference proteome</keyword>
<dbReference type="EMBL" id="KI392567">
    <property type="protein sequence ID" value="ERN13819.1"/>
    <property type="molecule type" value="Genomic_DNA"/>
</dbReference>
<reference evidence="7" key="1">
    <citation type="journal article" date="2013" name="Science">
        <title>The Amborella genome and the evolution of flowering plants.</title>
        <authorList>
            <consortium name="Amborella Genome Project"/>
        </authorList>
    </citation>
    <scope>NUCLEOTIDE SEQUENCE [LARGE SCALE GENOMIC DNA]</scope>
</reference>
<dbReference type="eggNOG" id="ENOG502QSYM">
    <property type="taxonomic scope" value="Eukaryota"/>
</dbReference>
<dbReference type="InterPro" id="IPR043454">
    <property type="entry name" value="NPH3/RPT2-like"/>
</dbReference>
<dbReference type="GO" id="GO:0016567">
    <property type="term" value="P:protein ubiquitination"/>
    <property type="evidence" value="ECO:0007669"/>
    <property type="project" value="UniProtKB-UniPathway"/>
</dbReference>
<dbReference type="Pfam" id="PF03000">
    <property type="entry name" value="NPH3"/>
    <property type="match status" value="1"/>
</dbReference>
<evidence type="ECO:0000313" key="6">
    <source>
        <dbReference type="EMBL" id="ERN13819.1"/>
    </source>
</evidence>
<feature type="domain" description="NPH3" evidence="5">
    <location>
        <begin position="208"/>
        <end position="511"/>
    </location>
</feature>
<dbReference type="HOGENOM" id="CLU_005994_5_2_1"/>
<protein>
    <recommendedName>
        <fullName evidence="5">NPH3 domain-containing protein</fullName>
    </recommendedName>
</protein>
<dbReference type="AlphaFoldDB" id="W1Q024"/>
<feature type="compositionally biased region" description="Basic and acidic residues" evidence="4">
    <location>
        <begin position="646"/>
        <end position="659"/>
    </location>
</feature>
<proteinExistence type="inferred from homology"/>
<comment type="similarity">
    <text evidence="3">Belongs to the NPH3 family.</text>
</comment>
<evidence type="ECO:0000256" key="2">
    <source>
        <dbReference type="ARBA" id="ARBA00022786"/>
    </source>
</evidence>
<dbReference type="OMA" id="DERFMNQ"/>
<dbReference type="Proteomes" id="UP000017836">
    <property type="component" value="Unassembled WGS sequence"/>
</dbReference>
<accession>W1Q024</accession>
<evidence type="ECO:0000313" key="7">
    <source>
        <dbReference type="Proteomes" id="UP000017836"/>
    </source>
</evidence>
<keyword evidence="2" id="KW-0833">Ubl conjugation pathway</keyword>
<dbReference type="InterPro" id="IPR027356">
    <property type="entry name" value="NPH3_dom"/>
</dbReference>
<feature type="compositionally biased region" description="Acidic residues" evidence="4">
    <location>
        <begin position="670"/>
        <end position="680"/>
    </location>
</feature>
<dbReference type="PROSITE" id="PS51649">
    <property type="entry name" value="NPH3"/>
    <property type="match status" value="1"/>
</dbReference>
<dbReference type="InterPro" id="IPR011333">
    <property type="entry name" value="SKP1/BTB/POZ_sf"/>
</dbReference>
<dbReference type="Gramene" id="ERN13819">
    <property type="protein sequence ID" value="ERN13819"/>
    <property type="gene ID" value="AMTR_s00049p00216130"/>
</dbReference>
<sequence>MKFMKLGNRPDTFYTAEAVRSVSSEVTSDLVIQVRTSRYLLHKFPLLSKCGRLQKFCIDQDTTQDPIELPDFPGGAEAFELCAKFCYGIIITLSALNIVAVRCGAEYLEMTESIEKGNLIYKLDVFLNSCVLRGWKDSIIVLSRTKGFPHWCESLKITSRCIDSIASRVLMNPLKINWSFSHSKGREDIHEREINGTESRRHRPNSKGWWAEDLSELSIDLYWRIMVAIKSGNKVPQELIGEALQVYAYRWLPGFSKEKPISEKSPETLNGGDITSKHRLLLETIVSLLPIERGSISCSFLLKLIKAANILSVSQSTKMELARRVGLQLEEASVSDLLIPSLSHSNEMLYDVEMVQRIVENFMLQAQSPPVSPPRTRREFYEKRRSRSAEDLDFQESRRASSASHGSKLRVAKLIDLYLQEIARDINLPLEKVIELAEAVPDFARPEHDDLYKAVDIYLKAHPNLSKSERKRLCRLLDCKKLSMEACMHAAQNELLPLRLVVQVLFFEQVRAATSGNGPAAELPHNLKALLSAHEEDGVCRAREDSWSVGGLKPSKQKLTTLRMRLAEADNDQEDEVAMHDGGGCVSGGRNSSMLKAICSMPNRPKRMLKSSAAFTALAGPAPPTCAKVGDDSQQLVQLKNISMHRSSDSPHESKDMKFDQQAQWHQAVEEVEEEEESPPNEDQSTP</sequence>
<dbReference type="Gene3D" id="3.30.710.10">
    <property type="entry name" value="Potassium Channel Kv1.1, Chain A"/>
    <property type="match status" value="1"/>
</dbReference>
<dbReference type="SUPFAM" id="SSF54695">
    <property type="entry name" value="POZ domain"/>
    <property type="match status" value="1"/>
</dbReference>
<evidence type="ECO:0000256" key="3">
    <source>
        <dbReference type="PROSITE-ProRule" id="PRU00982"/>
    </source>
</evidence>
<organism evidence="6 7">
    <name type="scientific">Amborella trichopoda</name>
    <dbReference type="NCBI Taxonomy" id="13333"/>
    <lineage>
        <taxon>Eukaryota</taxon>
        <taxon>Viridiplantae</taxon>
        <taxon>Streptophyta</taxon>
        <taxon>Embryophyta</taxon>
        <taxon>Tracheophyta</taxon>
        <taxon>Spermatophyta</taxon>
        <taxon>Magnoliopsida</taxon>
        <taxon>Amborellales</taxon>
        <taxon>Amborellaceae</taxon>
        <taxon>Amborella</taxon>
    </lineage>
</organism>
<dbReference type="STRING" id="13333.W1Q024"/>
<evidence type="ECO:0000256" key="4">
    <source>
        <dbReference type="SAM" id="MobiDB-lite"/>
    </source>
</evidence>